<proteinExistence type="predicted"/>
<dbReference type="Proteomes" id="UP001154860">
    <property type="component" value="Unassembled WGS sequence"/>
</dbReference>
<dbReference type="InterPro" id="IPR032557">
    <property type="entry name" value="DUF4935"/>
</dbReference>
<accession>A0A9X1C592</accession>
<evidence type="ECO:0000259" key="1">
    <source>
        <dbReference type="Pfam" id="PF16289"/>
    </source>
</evidence>
<reference evidence="2 3" key="2">
    <citation type="journal article" date="2023" name="Plant Pathol.">
        <title>Dismantling and reorganizing Pseudomonas marginalis sensu#lato.</title>
        <authorList>
            <person name="Sawada H."/>
            <person name="Fujikawa T."/>
            <person name="Satou M."/>
        </authorList>
    </citation>
    <scope>NUCLEOTIDE SEQUENCE [LARGE SCALE GENOMIC DNA]</scope>
    <source>
        <strain evidence="2 3">MAFF 301381</strain>
    </source>
</reference>
<comment type="caution">
    <text evidence="2">The sequence shown here is derived from an EMBL/GenBank/DDBJ whole genome shotgun (WGS) entry which is preliminary data.</text>
</comment>
<gene>
    <name evidence="2" type="ORF">JWR99_05705</name>
</gene>
<name>A0A9X1C592_9PSED</name>
<dbReference type="Pfam" id="PF16289">
    <property type="entry name" value="PIN_12"/>
    <property type="match status" value="1"/>
</dbReference>
<feature type="domain" description="DUF4935" evidence="1">
    <location>
        <begin position="4"/>
        <end position="181"/>
    </location>
</feature>
<sequence>MHLIMLDTCVWLDISTQKAELPMLTAIEHLVEEGVIKLLVPELVRIEFERNKDKVIESTRKRIASEIRVVKGIIQSFGGEGKNAALETIDDVNHRLPILSEATQGSVNRVIKLFDLAFQTPITDAAKIKAAERAIDKRAPFHKQKNSVADAVLAEAFQEFRIDQAANFESFRFVTHNVTDFSGKDHRQPHDDFSEIFDGKTSLYFNTTKPAIEDLLDLEEFHYENEWTWEDQTRGLQEILGAMDELVDKVWYNRHMNMMHRIELGEITVGENGAENETSAFQIHPSILQGALAAAEKVRQKYEDTGPWSDFEWGMINGKLSALRWILGDEWDMLDT</sequence>
<dbReference type="AlphaFoldDB" id="A0A9X1C592"/>
<dbReference type="EMBL" id="JAFHKJ010000024">
    <property type="protein sequence ID" value="MBN2975502.1"/>
    <property type="molecule type" value="Genomic_DNA"/>
</dbReference>
<organism evidence="2 3">
    <name type="scientific">Pseudomonas lactucae</name>
    <dbReference type="NCBI Taxonomy" id="2813360"/>
    <lineage>
        <taxon>Bacteria</taxon>
        <taxon>Pseudomonadati</taxon>
        <taxon>Pseudomonadota</taxon>
        <taxon>Gammaproteobacteria</taxon>
        <taxon>Pseudomonadales</taxon>
        <taxon>Pseudomonadaceae</taxon>
        <taxon>Pseudomonas</taxon>
    </lineage>
</organism>
<reference evidence="2 3" key="1">
    <citation type="journal article" date="2021" name="Int. J. Syst. Evol. Microbiol.">
        <title>Pseudomonas lactucae sp. nov., a pathogen causing bacterial rot of lettuce in Japan.</title>
        <authorList>
            <person name="Sawada H."/>
            <person name="Fujikawa T."/>
            <person name="Satou M."/>
        </authorList>
    </citation>
    <scope>NUCLEOTIDE SEQUENCE [LARGE SCALE GENOMIC DNA]</scope>
    <source>
        <strain evidence="2 3">MAFF 301381</strain>
    </source>
</reference>
<evidence type="ECO:0000313" key="3">
    <source>
        <dbReference type="Proteomes" id="UP001154860"/>
    </source>
</evidence>
<keyword evidence="3" id="KW-1185">Reference proteome</keyword>
<protein>
    <submittedName>
        <fullName evidence="2">DUF4935 domain-containing protein</fullName>
    </submittedName>
</protein>
<dbReference type="CDD" id="cd18697">
    <property type="entry name" value="PIN_VapC_N-like"/>
    <property type="match status" value="1"/>
</dbReference>
<evidence type="ECO:0000313" key="2">
    <source>
        <dbReference type="EMBL" id="MBN2975502.1"/>
    </source>
</evidence>
<dbReference type="RefSeq" id="WP_122455294.1">
    <property type="nucleotide sequence ID" value="NZ_JAFHKI010000064.1"/>
</dbReference>